<keyword evidence="2" id="KW-0813">Transport</keyword>
<keyword evidence="6" id="KW-1278">Translocase</keyword>
<organism evidence="9 10">
    <name type="scientific">Thiopseudomonas denitrificans</name>
    <dbReference type="NCBI Taxonomy" id="1501432"/>
    <lineage>
        <taxon>Bacteria</taxon>
        <taxon>Pseudomonadati</taxon>
        <taxon>Pseudomonadota</taxon>
        <taxon>Gammaproteobacteria</taxon>
        <taxon>Pseudomonadales</taxon>
        <taxon>Pseudomonadaceae</taxon>
        <taxon>Thiopseudomonas</taxon>
    </lineage>
</organism>
<evidence type="ECO:0000256" key="7">
    <source>
        <dbReference type="ARBA" id="ARBA00023136"/>
    </source>
</evidence>
<dbReference type="InterPro" id="IPR017871">
    <property type="entry name" value="ABC_transporter-like_CS"/>
</dbReference>
<evidence type="ECO:0000256" key="1">
    <source>
        <dbReference type="ARBA" id="ARBA00005417"/>
    </source>
</evidence>
<dbReference type="PROSITE" id="PS50893">
    <property type="entry name" value="ABC_TRANSPORTER_2"/>
    <property type="match status" value="1"/>
</dbReference>
<dbReference type="InterPro" id="IPR050166">
    <property type="entry name" value="ABC_transporter_ATP-bind"/>
</dbReference>
<sequence length="265" mass="29368">MSMKQLKVDNLFHKYGIVEVLNNISLSVSSGQTLALVGPSGCGKSTLLHIIAGLLTHSEGHLEQPFEQLACMFQSPRLLPWKTALDNIALGLKARKISRLERQQRAIELAGQLGLTRDDLDKYPHELSGGMQSRVALARALLVSPELLLLDEPFSALDIGLKLELYQLLRRHVEEHGTTVIMITHDLMEAVRLADSILMMAPEPGRILAEFPMAQPHALRDDNWIYRTSVELMQQPLVRLGFQLDGVGINHEDMPQPVAHGGCAP</sequence>
<dbReference type="OrthoDB" id="9802264at2"/>
<evidence type="ECO:0000256" key="5">
    <source>
        <dbReference type="ARBA" id="ARBA00022840"/>
    </source>
</evidence>
<dbReference type="SMART" id="SM00382">
    <property type="entry name" value="AAA"/>
    <property type="match status" value="1"/>
</dbReference>
<dbReference type="AlphaFoldDB" id="A0A4R6TSR0"/>
<name>A0A4R6TSR0_9GAMM</name>
<evidence type="ECO:0000313" key="10">
    <source>
        <dbReference type="Proteomes" id="UP000294575"/>
    </source>
</evidence>
<feature type="domain" description="ABC transporter" evidence="8">
    <location>
        <begin position="6"/>
        <end position="227"/>
    </location>
</feature>
<dbReference type="Gene3D" id="3.40.50.300">
    <property type="entry name" value="P-loop containing nucleotide triphosphate hydrolases"/>
    <property type="match status" value="1"/>
</dbReference>
<dbReference type="PANTHER" id="PTHR42788">
    <property type="entry name" value="TAURINE IMPORT ATP-BINDING PROTEIN-RELATED"/>
    <property type="match status" value="1"/>
</dbReference>
<comment type="similarity">
    <text evidence="1">Belongs to the ABC transporter superfamily.</text>
</comment>
<dbReference type="EMBL" id="SNYK01000011">
    <property type="protein sequence ID" value="TDQ36678.1"/>
    <property type="molecule type" value="Genomic_DNA"/>
</dbReference>
<dbReference type="InterPro" id="IPR027417">
    <property type="entry name" value="P-loop_NTPase"/>
</dbReference>
<comment type="caution">
    <text evidence="9">The sequence shown here is derived from an EMBL/GenBank/DDBJ whole genome shotgun (WGS) entry which is preliminary data.</text>
</comment>
<dbReference type="InterPro" id="IPR003439">
    <property type="entry name" value="ABC_transporter-like_ATP-bd"/>
</dbReference>
<dbReference type="RefSeq" id="WP_101496434.1">
    <property type="nucleotide sequence ID" value="NZ_LNJZ01000005.1"/>
</dbReference>
<dbReference type="PROSITE" id="PS00211">
    <property type="entry name" value="ABC_TRANSPORTER_1"/>
    <property type="match status" value="1"/>
</dbReference>
<dbReference type="Pfam" id="PF00005">
    <property type="entry name" value="ABC_tran"/>
    <property type="match status" value="1"/>
</dbReference>
<keyword evidence="4" id="KW-0547">Nucleotide-binding</keyword>
<keyword evidence="7" id="KW-0472">Membrane</keyword>
<evidence type="ECO:0000256" key="3">
    <source>
        <dbReference type="ARBA" id="ARBA00022475"/>
    </source>
</evidence>
<dbReference type="InterPro" id="IPR003593">
    <property type="entry name" value="AAA+_ATPase"/>
</dbReference>
<protein>
    <submittedName>
        <fullName evidence="9">NitT/TauT family transport system ATP-binding protein</fullName>
    </submittedName>
</protein>
<evidence type="ECO:0000259" key="8">
    <source>
        <dbReference type="PROSITE" id="PS50893"/>
    </source>
</evidence>
<gene>
    <name evidence="9" type="ORF">DFQ45_11159</name>
</gene>
<reference evidence="9 10" key="1">
    <citation type="submission" date="2019-03" db="EMBL/GenBank/DDBJ databases">
        <title>Genomic Encyclopedia of Type Strains, Phase IV (KMG-IV): sequencing the most valuable type-strain genomes for metagenomic binning, comparative biology and taxonomic classification.</title>
        <authorList>
            <person name="Goeker M."/>
        </authorList>
    </citation>
    <scope>NUCLEOTIDE SEQUENCE [LARGE SCALE GENOMIC DNA]</scope>
    <source>
        <strain evidence="9 10">DSM 28679</strain>
    </source>
</reference>
<accession>A0A4R6TSR0</accession>
<evidence type="ECO:0000256" key="2">
    <source>
        <dbReference type="ARBA" id="ARBA00022448"/>
    </source>
</evidence>
<keyword evidence="5 9" id="KW-0067">ATP-binding</keyword>
<evidence type="ECO:0000256" key="6">
    <source>
        <dbReference type="ARBA" id="ARBA00022967"/>
    </source>
</evidence>
<evidence type="ECO:0000313" key="9">
    <source>
        <dbReference type="EMBL" id="TDQ36678.1"/>
    </source>
</evidence>
<proteinExistence type="inferred from homology"/>
<keyword evidence="10" id="KW-1185">Reference proteome</keyword>
<keyword evidence="3" id="KW-1003">Cell membrane</keyword>
<dbReference type="PANTHER" id="PTHR42788:SF17">
    <property type="entry name" value="ALIPHATIC SULFONATES IMPORT ATP-BINDING PROTEIN SSUB"/>
    <property type="match status" value="1"/>
</dbReference>
<dbReference type="Proteomes" id="UP000294575">
    <property type="component" value="Unassembled WGS sequence"/>
</dbReference>
<dbReference type="GO" id="GO:0016887">
    <property type="term" value="F:ATP hydrolysis activity"/>
    <property type="evidence" value="ECO:0007669"/>
    <property type="project" value="InterPro"/>
</dbReference>
<dbReference type="SUPFAM" id="SSF52540">
    <property type="entry name" value="P-loop containing nucleoside triphosphate hydrolases"/>
    <property type="match status" value="1"/>
</dbReference>
<evidence type="ECO:0000256" key="4">
    <source>
        <dbReference type="ARBA" id="ARBA00022741"/>
    </source>
</evidence>
<dbReference type="GO" id="GO:0005524">
    <property type="term" value="F:ATP binding"/>
    <property type="evidence" value="ECO:0007669"/>
    <property type="project" value="UniProtKB-KW"/>
</dbReference>